<evidence type="ECO:0000313" key="2">
    <source>
        <dbReference type="EMBL" id="GAD77019.1"/>
    </source>
</evidence>
<dbReference type="eggNOG" id="ENOG5031PJP">
    <property type="taxonomic scope" value="Bacteria"/>
</dbReference>
<gene>
    <name evidence="2" type="ORF">VAZ01S_058_00090</name>
</gene>
<protein>
    <submittedName>
        <fullName evidence="2">Uncharacterized protein</fullName>
    </submittedName>
</protein>
<dbReference type="Proteomes" id="UP000016567">
    <property type="component" value="Unassembled WGS sequence"/>
</dbReference>
<dbReference type="RefSeq" id="WP_021710762.1">
    <property type="nucleotide sequence ID" value="NZ_BATL01000058.1"/>
</dbReference>
<evidence type="ECO:0000313" key="3">
    <source>
        <dbReference type="Proteomes" id="UP000016567"/>
    </source>
</evidence>
<feature type="signal peptide" evidence="1">
    <location>
        <begin position="1"/>
        <end position="24"/>
    </location>
</feature>
<reference evidence="2 3" key="1">
    <citation type="submission" date="2013-09" db="EMBL/GenBank/DDBJ databases">
        <title>Whole genome shotgun sequence of Vibrio azureus NBRC 104587.</title>
        <authorList>
            <person name="Isaki S."/>
            <person name="Hosoyama A."/>
            <person name="Numata M."/>
            <person name="Hashimoto M."/>
            <person name="Hosoyama Y."/>
            <person name="Tsuchikane K."/>
            <person name="Noguchi M."/>
            <person name="Hirakata S."/>
            <person name="Ichikawa N."/>
            <person name="Ohji S."/>
            <person name="Yamazoe A."/>
            <person name="Fujita N."/>
        </authorList>
    </citation>
    <scope>NUCLEOTIDE SEQUENCE [LARGE SCALE GENOMIC DNA]</scope>
    <source>
        <strain evidence="2 3">NBRC 104587</strain>
    </source>
</reference>
<sequence>MIKSWQKASSLGLLSIICSYSSLASEEGHLTYDANSDSWGYPHVTIDNSTPYHISGQVDFVVCLQSAFVVNSGHKWEDDDRGVCLVKEVTATVATDNGNVVAKPYTSSGTAFSQFAVIYRNGGYEVTRVVN</sequence>
<feature type="chain" id="PRO_5004640862" evidence="1">
    <location>
        <begin position="25"/>
        <end position="131"/>
    </location>
</feature>
<dbReference type="EMBL" id="BATL01000058">
    <property type="protein sequence ID" value="GAD77019.1"/>
    <property type="molecule type" value="Genomic_DNA"/>
</dbReference>
<name>U3C6J5_9VIBR</name>
<keyword evidence="1" id="KW-0732">Signal</keyword>
<proteinExistence type="predicted"/>
<accession>U3C6J5</accession>
<dbReference type="AlphaFoldDB" id="U3C6J5"/>
<evidence type="ECO:0000256" key="1">
    <source>
        <dbReference type="SAM" id="SignalP"/>
    </source>
</evidence>
<comment type="caution">
    <text evidence="2">The sequence shown here is derived from an EMBL/GenBank/DDBJ whole genome shotgun (WGS) entry which is preliminary data.</text>
</comment>
<keyword evidence="3" id="KW-1185">Reference proteome</keyword>
<organism evidence="2 3">
    <name type="scientific">Vibrio azureus NBRC 104587</name>
    <dbReference type="NCBI Taxonomy" id="1219077"/>
    <lineage>
        <taxon>Bacteria</taxon>
        <taxon>Pseudomonadati</taxon>
        <taxon>Pseudomonadota</taxon>
        <taxon>Gammaproteobacteria</taxon>
        <taxon>Vibrionales</taxon>
        <taxon>Vibrionaceae</taxon>
        <taxon>Vibrio</taxon>
    </lineage>
</organism>